<dbReference type="OrthoDB" id="6193532at2"/>
<dbReference type="Gene3D" id="3.90.1700.10">
    <property type="entry name" value="v583 domain like"/>
    <property type="match status" value="1"/>
</dbReference>
<dbReference type="Proteomes" id="UP000032303">
    <property type="component" value="Chromosome 1"/>
</dbReference>
<dbReference type="Pfam" id="PF06545">
    <property type="entry name" value="AllG"/>
    <property type="match status" value="1"/>
</dbReference>
<dbReference type="KEGG" id="pgb:H744_1c1500"/>
<evidence type="ECO:0008006" key="3">
    <source>
        <dbReference type="Google" id="ProtNLM"/>
    </source>
</evidence>
<evidence type="ECO:0000313" key="1">
    <source>
        <dbReference type="EMBL" id="AJR06522.1"/>
    </source>
</evidence>
<dbReference type="EMBL" id="CP005973">
    <property type="protein sequence ID" value="AJR06522.1"/>
    <property type="molecule type" value="Genomic_DNA"/>
</dbReference>
<evidence type="ECO:0000313" key="2">
    <source>
        <dbReference type="Proteomes" id="UP000032303"/>
    </source>
</evidence>
<organism evidence="1 2">
    <name type="scientific">Photobacterium gaetbulicola Gung47</name>
    <dbReference type="NCBI Taxonomy" id="658445"/>
    <lineage>
        <taxon>Bacteria</taxon>
        <taxon>Pseudomonadati</taxon>
        <taxon>Pseudomonadota</taxon>
        <taxon>Gammaproteobacteria</taxon>
        <taxon>Vibrionales</taxon>
        <taxon>Vibrionaceae</taxon>
        <taxon>Photobacterium</taxon>
    </lineage>
</organism>
<dbReference type="Gene3D" id="1.10.10.660">
    <property type="entry name" value="conserved protein of unknown function from Enterococcus faecalis V583"/>
    <property type="match status" value="1"/>
</dbReference>
<protein>
    <recommendedName>
        <fullName evidence="3">DUF1116 domain-containing protein</fullName>
    </recommendedName>
</protein>
<dbReference type="InterPro" id="IPR009499">
    <property type="entry name" value="AllG-like"/>
</dbReference>
<dbReference type="HOGENOM" id="CLU_036192_0_0_6"/>
<name>A0A0C5WJX5_9GAMM</name>
<dbReference type="STRING" id="658445.H744_1c1500"/>
<dbReference type="PATRIC" id="fig|658445.3.peg.1630"/>
<gene>
    <name evidence="1" type="ORF">H744_1c1500</name>
</gene>
<accession>A0A0C5WJX5</accession>
<dbReference type="AlphaFoldDB" id="A0A0C5WJX5"/>
<dbReference type="InterPro" id="IPR024033">
    <property type="entry name" value="OXTCase_su_AllG_h-dom"/>
</dbReference>
<keyword evidence="2" id="KW-1185">Reference proteome</keyword>
<sequence>MYSSISEANAAVLEKVKSARPFWVDVTSAGEVIPWLAEGKHLLHAGPQIKWEEMTGPMQGACVSACLYEGWATSDTDAMAMLAGGEVQFSPCHHHNAVGPMGGITSANMPVIVVENKADGNFAYCNLNEGIGKVMRFGAYGDEVQQRLHWMREELMPVLKDALANTEGGVDLGAIMAQGITMGDEFHQRNIATSSLLLRTLAPSIAAVDASKDVLKRVFDFLSITDQFFLNLAMAFCKCAMDAGATIKAGTIVTAMTRNGKDFGIRVSGMGDQWFTAPVNTPEGLYFTGYSQEQANTDVGDSAITETYGVGGAAMVAAPGVTRFVGVGGVDAALDFSEEMAEIFVEQNSLLQIPSWNFQGACLGLDVRHVVETGITPIINTGIAHKEAGIGQIGAGTVRAPLACFEKALEALAQDMGLQAE</sequence>
<proteinExistence type="predicted"/>
<reference evidence="1 2" key="1">
    <citation type="submission" date="2013-05" db="EMBL/GenBank/DDBJ databases">
        <title>Complete genome sequence of the lipase-producing bacterium Photobacterium gaetbulicola Gung47.</title>
        <authorList>
            <person name="Kim Y.-O."/>
        </authorList>
    </citation>
    <scope>NUCLEOTIDE SEQUENCE [LARGE SCALE GENOMIC DNA]</scope>
    <source>
        <strain evidence="1 2">Gung47</strain>
    </source>
</reference>
<dbReference type="Gene3D" id="3.90.1710.10">
    <property type="entry name" value="Enterococcus faecalis V583 domain"/>
    <property type="match status" value="1"/>
</dbReference>